<feature type="compositionally biased region" description="Basic and acidic residues" evidence="1">
    <location>
        <begin position="149"/>
        <end position="162"/>
    </location>
</feature>
<evidence type="ECO:0000256" key="1">
    <source>
        <dbReference type="SAM" id="MobiDB-lite"/>
    </source>
</evidence>
<feature type="region of interest" description="Disordered" evidence="1">
    <location>
        <begin position="123"/>
        <end position="173"/>
    </location>
</feature>
<comment type="caution">
    <text evidence="2">The sequence shown here is derived from an EMBL/GenBank/DDBJ whole genome shotgun (WGS) entry which is preliminary data.</text>
</comment>
<feature type="region of interest" description="Disordered" evidence="1">
    <location>
        <begin position="1"/>
        <end position="93"/>
    </location>
</feature>
<name>A0AAW0CEU5_9AGAR</name>
<feature type="compositionally biased region" description="Polar residues" evidence="1">
    <location>
        <begin position="123"/>
        <end position="139"/>
    </location>
</feature>
<dbReference type="EMBL" id="JAYKXP010000047">
    <property type="protein sequence ID" value="KAK7037432.1"/>
    <property type="molecule type" value="Genomic_DNA"/>
</dbReference>
<reference evidence="2 3" key="1">
    <citation type="submission" date="2024-01" db="EMBL/GenBank/DDBJ databases">
        <title>A draft genome for a cacao thread blight-causing isolate of Paramarasmius palmivorus.</title>
        <authorList>
            <person name="Baruah I.K."/>
            <person name="Bukari Y."/>
            <person name="Amoako-Attah I."/>
            <person name="Meinhardt L.W."/>
            <person name="Bailey B.A."/>
            <person name="Cohen S.P."/>
        </authorList>
    </citation>
    <scope>NUCLEOTIDE SEQUENCE [LARGE SCALE GENOMIC DNA]</scope>
    <source>
        <strain evidence="2 3">GH-12</strain>
    </source>
</reference>
<dbReference type="Proteomes" id="UP001383192">
    <property type="component" value="Unassembled WGS sequence"/>
</dbReference>
<gene>
    <name evidence="2" type="ORF">VNI00_011183</name>
</gene>
<proteinExistence type="predicted"/>
<organism evidence="2 3">
    <name type="scientific">Paramarasmius palmivorus</name>
    <dbReference type="NCBI Taxonomy" id="297713"/>
    <lineage>
        <taxon>Eukaryota</taxon>
        <taxon>Fungi</taxon>
        <taxon>Dikarya</taxon>
        <taxon>Basidiomycota</taxon>
        <taxon>Agaricomycotina</taxon>
        <taxon>Agaricomycetes</taxon>
        <taxon>Agaricomycetidae</taxon>
        <taxon>Agaricales</taxon>
        <taxon>Marasmiineae</taxon>
        <taxon>Marasmiaceae</taxon>
        <taxon>Paramarasmius</taxon>
    </lineage>
</organism>
<evidence type="ECO:0000313" key="2">
    <source>
        <dbReference type="EMBL" id="KAK7037432.1"/>
    </source>
</evidence>
<sequence length="252" mass="27429">MAADTSLNLRNRSIPRPGSDSRPRAGAASRRSQIPLNNENQLEETRADDITALEHQIIDYSGGAVTSSSQDPVTSSPLSSPPASPPQLTAPEPEADVLQPTDIISNPTNADLSLSTSNLIGAFHSSSSEHTPTDTTINAASPMGSGVDRTPRSELRESEMHVTRTSGSSRTIPAPTPEWLLHFVSHVSSMNDPFTSTLSPIPREPDQQHPLLQDPVVVDAEVPLVITDYLRRRFRNHAEEILAFREHPSQRQ</sequence>
<protein>
    <submittedName>
        <fullName evidence="2">Uncharacterized protein</fullName>
    </submittedName>
</protein>
<accession>A0AAW0CEU5</accession>
<feature type="compositionally biased region" description="Polar residues" evidence="1">
    <location>
        <begin position="1"/>
        <end position="11"/>
    </location>
</feature>
<evidence type="ECO:0000313" key="3">
    <source>
        <dbReference type="Proteomes" id="UP001383192"/>
    </source>
</evidence>
<keyword evidence="3" id="KW-1185">Reference proteome</keyword>
<dbReference type="AlphaFoldDB" id="A0AAW0CEU5"/>